<evidence type="ECO:0000313" key="2">
    <source>
        <dbReference type="EMBL" id="PWO00194.1"/>
    </source>
</evidence>
<feature type="region of interest" description="Disordered" evidence="1">
    <location>
        <begin position="90"/>
        <end position="137"/>
    </location>
</feature>
<dbReference type="Proteomes" id="UP000245946">
    <property type="component" value="Unassembled WGS sequence"/>
</dbReference>
<dbReference type="RefSeq" id="XP_025600472.1">
    <property type="nucleotide sequence ID" value="XM_025741718.1"/>
</dbReference>
<feature type="region of interest" description="Disordered" evidence="1">
    <location>
        <begin position="296"/>
        <end position="316"/>
    </location>
</feature>
<keyword evidence="3" id="KW-1185">Reference proteome</keyword>
<feature type="region of interest" description="Disordered" evidence="1">
    <location>
        <begin position="33"/>
        <end position="58"/>
    </location>
</feature>
<sequence length="384" mass="38972">MPSSQHASSSTHPLGAGMCVHLTSPVASPRAYRRSGTLSLHSSPAVRPSAALAPAPVDDDPLLRSLQNGDISLDAVLAFPVHWHRLAASLSGPSSAPSSARTSTSESSPLSSAPEAPLRSTSLPIVPTERPTRPSRRAARFAALAHAAGSEASLDLQALRRPSALERALNSARQYMPPAPSAAPGIRRSSSAPDALLLAAAAGVSTTPRAAGCESADWDLISSPEDVSTPMQRAPGSPRIPTLSLAPMSPSETNDEAAMAAAVPRSPQPLLPGALGLSFLTPAPGAPPLPIVSESGAAGVSSMSDSSNSSNSSNVDDFLVAPDERKQPPIRSYAPAAALPVYDFAAAAAAATLAVEARTASRAPGWVAGWNGFGGAPRTSNSIA</sequence>
<dbReference type="EMBL" id="KZ819286">
    <property type="protein sequence ID" value="PWO00194.1"/>
    <property type="molecule type" value="Genomic_DNA"/>
</dbReference>
<gene>
    <name evidence="2" type="ORF">FA09DRAFT_328296</name>
</gene>
<feature type="compositionally biased region" description="Low complexity" evidence="1">
    <location>
        <begin position="90"/>
        <end position="120"/>
    </location>
</feature>
<evidence type="ECO:0000313" key="3">
    <source>
        <dbReference type="Proteomes" id="UP000245946"/>
    </source>
</evidence>
<organism evidence="2 3">
    <name type="scientific">Tilletiopsis washingtonensis</name>
    <dbReference type="NCBI Taxonomy" id="58919"/>
    <lineage>
        <taxon>Eukaryota</taxon>
        <taxon>Fungi</taxon>
        <taxon>Dikarya</taxon>
        <taxon>Basidiomycota</taxon>
        <taxon>Ustilaginomycotina</taxon>
        <taxon>Exobasidiomycetes</taxon>
        <taxon>Entylomatales</taxon>
        <taxon>Entylomatales incertae sedis</taxon>
        <taxon>Tilletiopsis</taxon>
    </lineage>
</organism>
<name>A0A316ZIS2_9BASI</name>
<evidence type="ECO:0000256" key="1">
    <source>
        <dbReference type="SAM" id="MobiDB-lite"/>
    </source>
</evidence>
<accession>A0A316ZIS2</accession>
<protein>
    <submittedName>
        <fullName evidence="2">Uncharacterized protein</fullName>
    </submittedName>
</protein>
<feature type="compositionally biased region" description="Low complexity" evidence="1">
    <location>
        <begin position="300"/>
        <end position="316"/>
    </location>
</feature>
<dbReference type="GeneID" id="37269262"/>
<feature type="region of interest" description="Disordered" evidence="1">
    <location>
        <begin position="221"/>
        <end position="263"/>
    </location>
</feature>
<reference evidence="2 3" key="1">
    <citation type="journal article" date="2018" name="Mol. Biol. Evol.">
        <title>Broad Genomic Sampling Reveals a Smut Pathogenic Ancestry of the Fungal Clade Ustilaginomycotina.</title>
        <authorList>
            <person name="Kijpornyongpan T."/>
            <person name="Mondo S.J."/>
            <person name="Barry K."/>
            <person name="Sandor L."/>
            <person name="Lee J."/>
            <person name="Lipzen A."/>
            <person name="Pangilinan J."/>
            <person name="LaButti K."/>
            <person name="Hainaut M."/>
            <person name="Henrissat B."/>
            <person name="Grigoriev I.V."/>
            <person name="Spatafora J.W."/>
            <person name="Aime M.C."/>
        </authorList>
    </citation>
    <scope>NUCLEOTIDE SEQUENCE [LARGE SCALE GENOMIC DNA]</scope>
    <source>
        <strain evidence="2 3">MCA 4186</strain>
    </source>
</reference>
<dbReference type="AlphaFoldDB" id="A0A316ZIS2"/>
<proteinExistence type="predicted"/>